<dbReference type="SUPFAM" id="SSF88713">
    <property type="entry name" value="Glycoside hydrolase/deacetylase"/>
    <property type="match status" value="1"/>
</dbReference>
<dbReference type="CDD" id="cd10936">
    <property type="entry name" value="CE4_DAC2"/>
    <property type="match status" value="1"/>
</dbReference>
<dbReference type="GO" id="GO:0005975">
    <property type="term" value="P:carbohydrate metabolic process"/>
    <property type="evidence" value="ECO:0007669"/>
    <property type="project" value="InterPro"/>
</dbReference>
<dbReference type="EMBL" id="JABWCS010000221">
    <property type="protein sequence ID" value="NUU64072.1"/>
    <property type="molecule type" value="Genomic_DNA"/>
</dbReference>
<keyword evidence="2" id="KW-0732">Signal</keyword>
<feature type="signal peptide" evidence="2">
    <location>
        <begin position="1"/>
        <end position="24"/>
    </location>
</feature>
<dbReference type="InterPro" id="IPR006837">
    <property type="entry name" value="Divergent_DAC"/>
</dbReference>
<keyword evidence="4" id="KW-1185">Reference proteome</keyword>
<dbReference type="PANTHER" id="PTHR30105">
    <property type="entry name" value="UNCHARACTERIZED YIBQ-RELATED"/>
    <property type="match status" value="1"/>
</dbReference>
<evidence type="ECO:0000256" key="1">
    <source>
        <dbReference type="SAM" id="MobiDB-lite"/>
    </source>
</evidence>
<name>A0A850EYR6_9BACL</name>
<dbReference type="Gene3D" id="3.20.20.370">
    <property type="entry name" value="Glycoside hydrolase/deacetylase"/>
    <property type="match status" value="1"/>
</dbReference>
<accession>A0A850EYR6</accession>
<feature type="compositionally biased region" description="Polar residues" evidence="1">
    <location>
        <begin position="47"/>
        <end position="60"/>
    </location>
</feature>
<feature type="chain" id="PRO_5039039592" evidence="2">
    <location>
        <begin position="25"/>
        <end position="306"/>
    </location>
</feature>
<dbReference type="PANTHER" id="PTHR30105:SF2">
    <property type="entry name" value="DIVERGENT POLYSACCHARIDE DEACETYLASE SUPERFAMILY"/>
    <property type="match status" value="1"/>
</dbReference>
<evidence type="ECO:0000313" key="3">
    <source>
        <dbReference type="EMBL" id="NUU64072.1"/>
    </source>
</evidence>
<dbReference type="Pfam" id="PF04748">
    <property type="entry name" value="Polysacc_deac_2"/>
    <property type="match status" value="1"/>
</dbReference>
<gene>
    <name evidence="3" type="ORF">HPT30_27355</name>
</gene>
<proteinExistence type="predicted"/>
<evidence type="ECO:0000313" key="4">
    <source>
        <dbReference type="Proteomes" id="UP000564806"/>
    </source>
</evidence>
<dbReference type="Proteomes" id="UP000564806">
    <property type="component" value="Unassembled WGS sequence"/>
</dbReference>
<reference evidence="3" key="1">
    <citation type="submission" date="2020-06" db="EMBL/GenBank/DDBJ databases">
        <title>Paenibacillus sp. nov., isolated from soil.</title>
        <authorList>
            <person name="Seo Y.L."/>
        </authorList>
    </citation>
    <scope>NUCLEOTIDE SEQUENCE [LARGE SCALE GENOMIC DNA]</scope>
    <source>
        <strain evidence="3">JW14</strain>
    </source>
</reference>
<feature type="region of interest" description="Disordered" evidence="1">
    <location>
        <begin position="44"/>
        <end position="71"/>
    </location>
</feature>
<sequence length="306" mass="32837">MTGGRTIAVLLSAGCLAISGSYTAAEAVNSEGVQTTAGVVADVNGQPKASLNGPKSTVPTGNEAKGKGTRQTRSRVAIIIDDFGNGMKGTDEIFSLPIKLTVAVMPFLPTSQQDAKRAHERGDDVLVHLPMEPKSGRPEWLGPGAVLAKMTDAEVRQKVEAALENVPYAIGINNHMGSKVTGDPRIMGIILAVCKERGLFFVDSKTNYRSVVGQVAQEIGLPRVENHIFLDDVHTASHVRKQMRLVQERALNQHYCVTIGHVGVQGKNTAAGIRGGIEDMKNTVDFIGISDLVKEEWKWAPKPTLP</sequence>
<comment type="caution">
    <text evidence="3">The sequence shown here is derived from an EMBL/GenBank/DDBJ whole genome shotgun (WGS) entry which is preliminary data.</text>
</comment>
<dbReference type="InterPro" id="IPR011330">
    <property type="entry name" value="Glyco_hydro/deAcase_b/a-brl"/>
</dbReference>
<evidence type="ECO:0000256" key="2">
    <source>
        <dbReference type="SAM" id="SignalP"/>
    </source>
</evidence>
<dbReference type="AlphaFoldDB" id="A0A850EYR6"/>
<organism evidence="3 4">
    <name type="scientific">Paenibacillus agri</name>
    <dbReference type="NCBI Taxonomy" id="2744309"/>
    <lineage>
        <taxon>Bacteria</taxon>
        <taxon>Bacillati</taxon>
        <taxon>Bacillota</taxon>
        <taxon>Bacilli</taxon>
        <taxon>Bacillales</taxon>
        <taxon>Paenibacillaceae</taxon>
        <taxon>Paenibacillus</taxon>
    </lineage>
</organism>
<protein>
    <submittedName>
        <fullName evidence="3">Divergent polysaccharide deacetylase family protein</fullName>
    </submittedName>
</protein>